<evidence type="ECO:0000259" key="1">
    <source>
        <dbReference type="Pfam" id="PF00535"/>
    </source>
</evidence>
<dbReference type="Proteomes" id="UP000001937">
    <property type="component" value="Chromosome"/>
</dbReference>
<dbReference type="KEGG" id="fra:Francci3_1586"/>
<dbReference type="InterPro" id="IPR029044">
    <property type="entry name" value="Nucleotide-diphossugar_trans"/>
</dbReference>
<keyword evidence="3" id="KW-1185">Reference proteome</keyword>
<dbReference type="SUPFAM" id="SSF53448">
    <property type="entry name" value="Nucleotide-diphospho-sugar transferases"/>
    <property type="match status" value="1"/>
</dbReference>
<dbReference type="EMBL" id="CP000249">
    <property type="protein sequence ID" value="ABD10962.1"/>
    <property type="molecule type" value="Genomic_DNA"/>
</dbReference>
<dbReference type="HOGENOM" id="CLU_025996_19_9_11"/>
<dbReference type="Pfam" id="PF00535">
    <property type="entry name" value="Glycos_transf_2"/>
    <property type="match status" value="1"/>
</dbReference>
<dbReference type="GO" id="GO:0016740">
    <property type="term" value="F:transferase activity"/>
    <property type="evidence" value="ECO:0007669"/>
    <property type="project" value="UniProtKB-KW"/>
</dbReference>
<dbReference type="STRING" id="106370.Francci3_1586"/>
<dbReference type="InterPro" id="IPR001173">
    <property type="entry name" value="Glyco_trans_2-like"/>
</dbReference>
<name>Q2JCN0_FRACC</name>
<dbReference type="AlphaFoldDB" id="Q2JCN0"/>
<dbReference type="Gene3D" id="3.90.550.10">
    <property type="entry name" value="Spore Coat Polysaccharide Biosynthesis Protein SpsA, Chain A"/>
    <property type="match status" value="1"/>
</dbReference>
<dbReference type="OrthoDB" id="3180470at2"/>
<dbReference type="CAZy" id="GT2">
    <property type="family name" value="Glycosyltransferase Family 2"/>
</dbReference>
<dbReference type="PANTHER" id="PTHR43179">
    <property type="entry name" value="RHAMNOSYLTRANSFERASE WBBL"/>
    <property type="match status" value="1"/>
</dbReference>
<sequence>MNLHGNRESPAGPAAADEGIWCCELEVSAGGVVRSVVPPRDRQRRARVLALLHGEPLGYAAAARTATGIDVDELLGRVWSEFGGRINDHLVGEGLRPLERLDARTRPAAATEACPNKVQSTDLDSTDLVSVVVATRDRSEILANCLRRLTEVTYPAVEFLIVDNAPSSDATKRVVDSFSATDERFRYVPEPRPGLSRARNRGLALARGVYVAYTDDDVSVDPGWIDGLVRGFRRRPDVACVTGLVCTASIVSAAEVYFDARASYWSTRCEPVLFDLADNERHGPLYPYIGFVGTGANVGFDVAFLRDLGGFDEALGAGTRSRGGEDLDLFVRMLRAGRAIAYEPAAFVWHHHRADDAALLAQMFGYGSGFTAFLAKLLLQRSTRGEVVRRIPRGLRGMARIGHATSQRLDGRVQAPKGALLREFAGYAAGPLLYARERQTAAWR</sequence>
<gene>
    <name evidence="2" type="ordered locus">Francci3_1586</name>
</gene>
<dbReference type="eggNOG" id="COG1216">
    <property type="taxonomic scope" value="Bacteria"/>
</dbReference>
<organism evidence="2 3">
    <name type="scientific">Frankia casuarinae (strain DSM 45818 / CECT 9043 / HFP020203 / CcI3)</name>
    <dbReference type="NCBI Taxonomy" id="106370"/>
    <lineage>
        <taxon>Bacteria</taxon>
        <taxon>Bacillati</taxon>
        <taxon>Actinomycetota</taxon>
        <taxon>Actinomycetes</taxon>
        <taxon>Frankiales</taxon>
        <taxon>Frankiaceae</taxon>
        <taxon>Frankia</taxon>
    </lineage>
</organism>
<feature type="domain" description="Glycosyltransferase 2-like" evidence="1">
    <location>
        <begin position="130"/>
        <end position="248"/>
    </location>
</feature>
<evidence type="ECO:0000313" key="2">
    <source>
        <dbReference type="EMBL" id="ABD10962.1"/>
    </source>
</evidence>
<dbReference type="PANTHER" id="PTHR43179:SF7">
    <property type="entry name" value="RHAMNOSYLTRANSFERASE WBBL"/>
    <property type="match status" value="1"/>
</dbReference>
<evidence type="ECO:0000313" key="3">
    <source>
        <dbReference type="Proteomes" id="UP000001937"/>
    </source>
</evidence>
<keyword evidence="2" id="KW-0808">Transferase</keyword>
<proteinExistence type="predicted"/>
<accession>Q2JCN0</accession>
<dbReference type="RefSeq" id="WP_011436025.1">
    <property type="nucleotide sequence ID" value="NC_007777.1"/>
</dbReference>
<reference evidence="2 3" key="1">
    <citation type="journal article" date="2007" name="Genome Res.">
        <title>Genome characteristics of facultatively symbiotic Frankia sp. strains reflect host range and host plant biogeography.</title>
        <authorList>
            <person name="Normand P."/>
            <person name="Lapierre P."/>
            <person name="Tisa L.S."/>
            <person name="Gogarten J.P."/>
            <person name="Alloisio N."/>
            <person name="Bagnarol E."/>
            <person name="Bassi C.A."/>
            <person name="Berry A.M."/>
            <person name="Bickhart D.M."/>
            <person name="Choisne N."/>
            <person name="Couloux A."/>
            <person name="Cournoyer B."/>
            <person name="Cruveiller S."/>
            <person name="Daubin V."/>
            <person name="Demange N."/>
            <person name="Francino M.P."/>
            <person name="Goltsman E."/>
            <person name="Huang Y."/>
            <person name="Kopp O.R."/>
            <person name="Labarre L."/>
            <person name="Lapidus A."/>
            <person name="Lavire C."/>
            <person name="Marechal J."/>
            <person name="Martinez M."/>
            <person name="Mastronunzio J.E."/>
            <person name="Mullin B.C."/>
            <person name="Niemann J."/>
            <person name="Pujic P."/>
            <person name="Rawnsley T."/>
            <person name="Rouy Z."/>
            <person name="Schenowitz C."/>
            <person name="Sellstedt A."/>
            <person name="Tavares F."/>
            <person name="Tomkins J.P."/>
            <person name="Vallenet D."/>
            <person name="Valverde C."/>
            <person name="Wall L.G."/>
            <person name="Wang Y."/>
            <person name="Medigue C."/>
            <person name="Benson D.R."/>
        </authorList>
    </citation>
    <scope>NUCLEOTIDE SEQUENCE [LARGE SCALE GENOMIC DNA]</scope>
    <source>
        <strain evidence="3">DSM 45818 / CECT 9043 / CcI3</strain>
    </source>
</reference>
<protein>
    <submittedName>
        <fullName evidence="2">Glycosyl transferase, family 2</fullName>
    </submittedName>
</protein>